<proteinExistence type="predicted"/>
<name>A0A2I0VN56_9ASPA</name>
<keyword evidence="2" id="KW-1185">Reference proteome</keyword>
<protein>
    <submittedName>
        <fullName evidence="1">Uncharacterized protein</fullName>
    </submittedName>
</protein>
<sequence>MFVDSNRDILLVSDICSFSVMGEASEAATMKPKTFRKKFLTSSTIQACIKVAYAELLT</sequence>
<reference evidence="1 2" key="2">
    <citation type="journal article" date="2017" name="Nature">
        <title>The Apostasia genome and the evolution of orchids.</title>
        <authorList>
            <person name="Zhang G.Q."/>
            <person name="Liu K.W."/>
            <person name="Li Z."/>
            <person name="Lohaus R."/>
            <person name="Hsiao Y.Y."/>
            <person name="Niu S.C."/>
            <person name="Wang J.Y."/>
            <person name="Lin Y.C."/>
            <person name="Xu Q."/>
            <person name="Chen L.J."/>
            <person name="Yoshida K."/>
            <person name="Fujiwara S."/>
            <person name="Wang Z.W."/>
            <person name="Zhang Y.Q."/>
            <person name="Mitsuda N."/>
            <person name="Wang M."/>
            <person name="Liu G.H."/>
            <person name="Pecoraro L."/>
            <person name="Huang H.X."/>
            <person name="Xiao X.J."/>
            <person name="Lin M."/>
            <person name="Wu X.Y."/>
            <person name="Wu W.L."/>
            <person name="Chen Y.Y."/>
            <person name="Chang S.B."/>
            <person name="Sakamoto S."/>
            <person name="Ohme-Takagi M."/>
            <person name="Yagi M."/>
            <person name="Zeng S.J."/>
            <person name="Shen C.Y."/>
            <person name="Yeh C.M."/>
            <person name="Luo Y.B."/>
            <person name="Tsai W.C."/>
            <person name="Van de Peer Y."/>
            <person name="Liu Z.J."/>
        </authorList>
    </citation>
    <scope>NUCLEOTIDE SEQUENCE [LARGE SCALE GENOMIC DNA]</scope>
    <source>
        <tissue evidence="1">The whole plant</tissue>
    </source>
</reference>
<accession>A0A2I0VN56</accession>
<evidence type="ECO:0000313" key="1">
    <source>
        <dbReference type="EMBL" id="PKU64844.1"/>
    </source>
</evidence>
<reference evidence="1 2" key="1">
    <citation type="journal article" date="2016" name="Sci. Rep.">
        <title>The Dendrobium catenatum Lindl. genome sequence provides insights into polysaccharide synthase, floral development and adaptive evolution.</title>
        <authorList>
            <person name="Zhang G.Q."/>
            <person name="Xu Q."/>
            <person name="Bian C."/>
            <person name="Tsai W.C."/>
            <person name="Yeh C.M."/>
            <person name="Liu K.W."/>
            <person name="Yoshida K."/>
            <person name="Zhang L.S."/>
            <person name="Chang S.B."/>
            <person name="Chen F."/>
            <person name="Shi Y."/>
            <person name="Su Y.Y."/>
            <person name="Zhang Y.Q."/>
            <person name="Chen L.J."/>
            <person name="Yin Y."/>
            <person name="Lin M."/>
            <person name="Huang H."/>
            <person name="Deng H."/>
            <person name="Wang Z.W."/>
            <person name="Zhu S.L."/>
            <person name="Zhao X."/>
            <person name="Deng C."/>
            <person name="Niu S.C."/>
            <person name="Huang J."/>
            <person name="Wang M."/>
            <person name="Liu G.H."/>
            <person name="Yang H.J."/>
            <person name="Xiao X.J."/>
            <person name="Hsiao Y.Y."/>
            <person name="Wu W.L."/>
            <person name="Chen Y.Y."/>
            <person name="Mitsuda N."/>
            <person name="Ohme-Takagi M."/>
            <person name="Luo Y.B."/>
            <person name="Van de Peer Y."/>
            <person name="Liu Z.J."/>
        </authorList>
    </citation>
    <scope>NUCLEOTIDE SEQUENCE [LARGE SCALE GENOMIC DNA]</scope>
    <source>
        <tissue evidence="1">The whole plant</tissue>
    </source>
</reference>
<dbReference type="Proteomes" id="UP000233837">
    <property type="component" value="Unassembled WGS sequence"/>
</dbReference>
<evidence type="ECO:0000313" key="2">
    <source>
        <dbReference type="Proteomes" id="UP000233837"/>
    </source>
</evidence>
<gene>
    <name evidence="1" type="ORF">MA16_Dca020923</name>
</gene>
<organism evidence="1 2">
    <name type="scientific">Dendrobium catenatum</name>
    <dbReference type="NCBI Taxonomy" id="906689"/>
    <lineage>
        <taxon>Eukaryota</taxon>
        <taxon>Viridiplantae</taxon>
        <taxon>Streptophyta</taxon>
        <taxon>Embryophyta</taxon>
        <taxon>Tracheophyta</taxon>
        <taxon>Spermatophyta</taxon>
        <taxon>Magnoliopsida</taxon>
        <taxon>Liliopsida</taxon>
        <taxon>Asparagales</taxon>
        <taxon>Orchidaceae</taxon>
        <taxon>Epidendroideae</taxon>
        <taxon>Malaxideae</taxon>
        <taxon>Dendrobiinae</taxon>
        <taxon>Dendrobium</taxon>
    </lineage>
</organism>
<dbReference type="AlphaFoldDB" id="A0A2I0VN56"/>
<dbReference type="EMBL" id="KZ503394">
    <property type="protein sequence ID" value="PKU64844.1"/>
    <property type="molecule type" value="Genomic_DNA"/>
</dbReference>